<gene>
    <name evidence="6" type="ORF">SAMN02745166_01303</name>
</gene>
<keyword evidence="7" id="KW-1185">Reference proteome</keyword>
<proteinExistence type="predicted"/>
<feature type="domain" description="Phospholipid/glycerol acyltransferase" evidence="5">
    <location>
        <begin position="83"/>
        <end position="193"/>
    </location>
</feature>
<sequence>MLDRFRLIIAWIACLVYWLAGGTAFLGLCLILPLLSLKDRGRVIGQAALRVAFRGFLRLLGLFGIVEYEFVGFDRLRAQSGGMIVAPNHPALWDAVFVLSEVDQMACVLKASLMCNPILFGGATAAGFIPNEPAHRMLRQCIETLKSGSRLLFFPEGTRTRPENGVLNPIQGGLAIVAKNAGVPVWPVFVKTNSRYLSKGWPLWQLPTEKVRLQMTVGEPVTFPPGGDAQEFLVELRQRYLTALESPSAIA</sequence>
<evidence type="ECO:0000256" key="1">
    <source>
        <dbReference type="ARBA" id="ARBA00005189"/>
    </source>
</evidence>
<dbReference type="GO" id="GO:0006654">
    <property type="term" value="P:phosphatidic acid biosynthetic process"/>
    <property type="evidence" value="ECO:0007669"/>
    <property type="project" value="TreeGrafter"/>
</dbReference>
<dbReference type="AlphaFoldDB" id="A0A1T4XA92"/>
<keyword evidence="3 6" id="KW-0012">Acyltransferase</keyword>
<dbReference type="OrthoDB" id="9808424at2"/>
<accession>A0A1T4XA92</accession>
<dbReference type="PANTHER" id="PTHR10434">
    <property type="entry name" value="1-ACYL-SN-GLYCEROL-3-PHOSPHATE ACYLTRANSFERASE"/>
    <property type="match status" value="1"/>
</dbReference>
<dbReference type="Proteomes" id="UP000190774">
    <property type="component" value="Unassembled WGS sequence"/>
</dbReference>
<keyword evidence="4" id="KW-0812">Transmembrane</keyword>
<dbReference type="STRING" id="48467.SAMN02745166_01303"/>
<evidence type="ECO:0000256" key="2">
    <source>
        <dbReference type="ARBA" id="ARBA00022679"/>
    </source>
</evidence>
<keyword evidence="4" id="KW-0472">Membrane</keyword>
<evidence type="ECO:0000256" key="3">
    <source>
        <dbReference type="ARBA" id="ARBA00023315"/>
    </source>
</evidence>
<dbReference type="EMBL" id="FUYE01000003">
    <property type="protein sequence ID" value="SKA86483.1"/>
    <property type="molecule type" value="Genomic_DNA"/>
</dbReference>
<dbReference type="Pfam" id="PF01553">
    <property type="entry name" value="Acyltransferase"/>
    <property type="match status" value="1"/>
</dbReference>
<comment type="pathway">
    <text evidence="1">Lipid metabolism.</text>
</comment>
<dbReference type="SUPFAM" id="SSF69593">
    <property type="entry name" value="Glycerol-3-phosphate (1)-acyltransferase"/>
    <property type="match status" value="1"/>
</dbReference>
<evidence type="ECO:0000256" key="4">
    <source>
        <dbReference type="SAM" id="Phobius"/>
    </source>
</evidence>
<name>A0A1T4XA92_9BACT</name>
<feature type="transmembrane region" description="Helical" evidence="4">
    <location>
        <begin position="7"/>
        <end position="35"/>
    </location>
</feature>
<reference evidence="7" key="1">
    <citation type="submission" date="2017-02" db="EMBL/GenBank/DDBJ databases">
        <authorList>
            <person name="Varghese N."/>
            <person name="Submissions S."/>
        </authorList>
    </citation>
    <scope>NUCLEOTIDE SEQUENCE [LARGE SCALE GENOMIC DNA]</scope>
    <source>
        <strain evidence="7">ATCC 700200</strain>
    </source>
</reference>
<dbReference type="InterPro" id="IPR002123">
    <property type="entry name" value="Plipid/glycerol_acylTrfase"/>
</dbReference>
<evidence type="ECO:0000313" key="7">
    <source>
        <dbReference type="Proteomes" id="UP000190774"/>
    </source>
</evidence>
<dbReference type="SMART" id="SM00563">
    <property type="entry name" value="PlsC"/>
    <property type="match status" value="1"/>
</dbReference>
<evidence type="ECO:0000259" key="5">
    <source>
        <dbReference type="SMART" id="SM00563"/>
    </source>
</evidence>
<evidence type="ECO:0000313" key="6">
    <source>
        <dbReference type="EMBL" id="SKA86483.1"/>
    </source>
</evidence>
<dbReference type="RefSeq" id="WP_078812493.1">
    <property type="nucleotide sequence ID" value="NZ_FUYE01000003.1"/>
</dbReference>
<dbReference type="PANTHER" id="PTHR10434:SF66">
    <property type="entry name" value="PHOSPHOLIPID_GLYCEROL ACYLTRANSFERASE DOMAIN-CONTAINING PROTEIN"/>
    <property type="match status" value="1"/>
</dbReference>
<dbReference type="GO" id="GO:0003841">
    <property type="term" value="F:1-acylglycerol-3-phosphate O-acyltransferase activity"/>
    <property type="evidence" value="ECO:0007669"/>
    <property type="project" value="TreeGrafter"/>
</dbReference>
<organism evidence="6 7">
    <name type="scientific">Prosthecobacter debontii</name>
    <dbReference type="NCBI Taxonomy" id="48467"/>
    <lineage>
        <taxon>Bacteria</taxon>
        <taxon>Pseudomonadati</taxon>
        <taxon>Verrucomicrobiota</taxon>
        <taxon>Verrucomicrobiia</taxon>
        <taxon>Verrucomicrobiales</taxon>
        <taxon>Verrucomicrobiaceae</taxon>
        <taxon>Prosthecobacter</taxon>
    </lineage>
</organism>
<dbReference type="CDD" id="cd07989">
    <property type="entry name" value="LPLAT_AGPAT-like"/>
    <property type="match status" value="1"/>
</dbReference>
<protein>
    <submittedName>
        <fullName evidence="6">1-acyl-sn-glycerol-3-phosphate acyltransferases</fullName>
    </submittedName>
</protein>
<keyword evidence="4" id="KW-1133">Transmembrane helix</keyword>
<keyword evidence="2 6" id="KW-0808">Transferase</keyword>